<gene>
    <name evidence="1" type="ORF">ISP18_00470</name>
</gene>
<proteinExistence type="predicted"/>
<protein>
    <submittedName>
        <fullName evidence="1">Uncharacterized protein</fullName>
    </submittedName>
</protein>
<name>A0ABW8IEG0_9GAMM</name>
<accession>A0ABW8IEG0</accession>
<comment type="caution">
    <text evidence="1">The sequence shown here is derived from an EMBL/GenBank/DDBJ whole genome shotgun (WGS) entry which is preliminary data.</text>
</comment>
<sequence length="184" mass="20710">MQRNVKECSEMIVEGLGLPSYVFAKRFRSHLFFDSGLGYPELTQAIRELVAPCLGPDTKIAVFSTHTRAFLGWLEVADDWPSLVEGMIQRMWDEGDHGGMLWVDAAGRVAVYQWRPVDLGVVALDARVDWHVKLNESGDPYFATDHFFGAAALELLLADKSERGLSMAHASGREFLEELMRNYT</sequence>
<reference evidence="1 2" key="1">
    <citation type="submission" date="2020-10" db="EMBL/GenBank/DDBJ databases">
        <title>Phylogeny of dyella-like bacteria.</title>
        <authorList>
            <person name="Fu J."/>
        </authorList>
    </citation>
    <scope>NUCLEOTIDE SEQUENCE [LARGE SCALE GENOMIC DNA]</scope>
    <source>
        <strain evidence="1 2">DHG40</strain>
    </source>
</reference>
<evidence type="ECO:0000313" key="2">
    <source>
        <dbReference type="Proteomes" id="UP001620409"/>
    </source>
</evidence>
<dbReference type="Proteomes" id="UP001620409">
    <property type="component" value="Unassembled WGS sequence"/>
</dbReference>
<dbReference type="EMBL" id="JADIKI010000020">
    <property type="protein sequence ID" value="MFK2853065.1"/>
    <property type="molecule type" value="Genomic_DNA"/>
</dbReference>
<evidence type="ECO:0000313" key="1">
    <source>
        <dbReference type="EMBL" id="MFK2853065.1"/>
    </source>
</evidence>
<keyword evidence="2" id="KW-1185">Reference proteome</keyword>
<dbReference type="RefSeq" id="WP_380016076.1">
    <property type="nucleotide sequence ID" value="NZ_JADIKI010000020.1"/>
</dbReference>
<organism evidence="1 2">
    <name type="scientific">Dyella humi</name>
    <dbReference type="NCBI Taxonomy" id="1770547"/>
    <lineage>
        <taxon>Bacteria</taxon>
        <taxon>Pseudomonadati</taxon>
        <taxon>Pseudomonadota</taxon>
        <taxon>Gammaproteobacteria</taxon>
        <taxon>Lysobacterales</taxon>
        <taxon>Rhodanobacteraceae</taxon>
        <taxon>Dyella</taxon>
    </lineage>
</organism>